<keyword evidence="2" id="KW-1185">Reference proteome</keyword>
<dbReference type="AlphaFoldDB" id="A0A8J8FIK2"/>
<dbReference type="RefSeq" id="WP_171608947.1">
    <property type="nucleotide sequence ID" value="NZ_WHPF01000012.1"/>
</dbReference>
<sequence length="166" mass="19437">MNKIKHNLSDKVNGKLLKYRQGDCLSVNCKNGKYLGVLISNKFNKYYDLTVIDFYEPHKPGLTDFINGKFFGTRFGSWEELTYAVNVRMIECKYVDNCSEIEKVGSVKLISNFIKDGYAYLDDIEQLEQHYIEELPIRIEKSKNAEKFPDLAFVSKHFVDFRHIMQ</sequence>
<name>A0A8J8FIK2_9BACT</name>
<comment type="caution">
    <text evidence="1">The sequence shown here is derived from an EMBL/GenBank/DDBJ whole genome shotgun (WGS) entry which is preliminary data.</text>
</comment>
<organism evidence="1 2">
    <name type="scientific">Limnovirga soli</name>
    <dbReference type="NCBI Taxonomy" id="2656915"/>
    <lineage>
        <taxon>Bacteria</taxon>
        <taxon>Pseudomonadati</taxon>
        <taxon>Bacteroidota</taxon>
        <taxon>Chitinophagia</taxon>
        <taxon>Chitinophagales</taxon>
        <taxon>Chitinophagaceae</taxon>
        <taxon>Limnovirga</taxon>
    </lineage>
</organism>
<dbReference type="EMBL" id="WHPF01000012">
    <property type="protein sequence ID" value="NNV56999.1"/>
    <property type="molecule type" value="Genomic_DNA"/>
</dbReference>
<evidence type="ECO:0000313" key="1">
    <source>
        <dbReference type="EMBL" id="NNV56999.1"/>
    </source>
</evidence>
<accession>A0A8J8FIK2</accession>
<dbReference type="Proteomes" id="UP000598971">
    <property type="component" value="Unassembled WGS sequence"/>
</dbReference>
<gene>
    <name evidence="1" type="ORF">GD597_16115</name>
</gene>
<evidence type="ECO:0000313" key="2">
    <source>
        <dbReference type="Proteomes" id="UP000598971"/>
    </source>
</evidence>
<proteinExistence type="predicted"/>
<protein>
    <submittedName>
        <fullName evidence="1">Uncharacterized protein</fullName>
    </submittedName>
</protein>
<reference evidence="1" key="1">
    <citation type="submission" date="2019-10" db="EMBL/GenBank/DDBJ databases">
        <title>Draft genome sequence of Panacibacter sp. KCS-6.</title>
        <authorList>
            <person name="Yim K.J."/>
        </authorList>
    </citation>
    <scope>NUCLEOTIDE SEQUENCE</scope>
    <source>
        <strain evidence="1">KCS-6</strain>
    </source>
</reference>